<dbReference type="Pfam" id="PF25954">
    <property type="entry name" value="Beta-barrel_RND_2"/>
    <property type="match status" value="1"/>
</dbReference>
<feature type="non-terminal residue" evidence="2">
    <location>
        <position position="1"/>
    </location>
</feature>
<dbReference type="PANTHER" id="PTHR30469">
    <property type="entry name" value="MULTIDRUG RESISTANCE PROTEIN MDTA"/>
    <property type="match status" value="1"/>
</dbReference>
<dbReference type="GO" id="GO:1990281">
    <property type="term" value="C:efflux pump complex"/>
    <property type="evidence" value="ECO:0007669"/>
    <property type="project" value="TreeGrafter"/>
</dbReference>
<evidence type="ECO:0000313" key="2">
    <source>
        <dbReference type="EMBL" id="GAG28090.1"/>
    </source>
</evidence>
<dbReference type="Gene3D" id="2.40.420.20">
    <property type="match status" value="1"/>
</dbReference>
<name>X0WBR3_9ZZZZ</name>
<gene>
    <name evidence="2" type="ORF">S01H1_50431</name>
</gene>
<comment type="caution">
    <text evidence="2">The sequence shown here is derived from an EMBL/GenBank/DDBJ whole genome shotgun (WGS) entry which is preliminary data.</text>
</comment>
<dbReference type="AlphaFoldDB" id="X0WBR3"/>
<protein>
    <recommendedName>
        <fullName evidence="1">CusB-like beta-barrel domain-containing protein</fullName>
    </recommendedName>
</protein>
<accession>X0WBR3</accession>
<proteinExistence type="predicted"/>
<dbReference type="PANTHER" id="PTHR30469:SF37">
    <property type="entry name" value="RAGD PROTEIN"/>
    <property type="match status" value="1"/>
</dbReference>
<feature type="domain" description="CusB-like beta-barrel" evidence="1">
    <location>
        <begin position="3"/>
        <end position="50"/>
    </location>
</feature>
<dbReference type="Gene3D" id="2.40.30.170">
    <property type="match status" value="1"/>
</dbReference>
<dbReference type="EMBL" id="BARS01032494">
    <property type="protein sequence ID" value="GAG28090.1"/>
    <property type="molecule type" value="Genomic_DNA"/>
</dbReference>
<reference evidence="2" key="1">
    <citation type="journal article" date="2014" name="Front. Microbiol.">
        <title>High frequency of phylogenetically diverse reductive dehalogenase-homologous genes in deep subseafloor sedimentary metagenomes.</title>
        <authorList>
            <person name="Kawai M."/>
            <person name="Futagami T."/>
            <person name="Toyoda A."/>
            <person name="Takaki Y."/>
            <person name="Nishi S."/>
            <person name="Hori S."/>
            <person name="Arai W."/>
            <person name="Tsubouchi T."/>
            <person name="Morono Y."/>
            <person name="Uchiyama I."/>
            <person name="Ito T."/>
            <person name="Fujiyama A."/>
            <person name="Inagaki F."/>
            <person name="Takami H."/>
        </authorList>
    </citation>
    <scope>NUCLEOTIDE SEQUENCE</scope>
    <source>
        <strain evidence="2">Expedition CK06-06</strain>
    </source>
</reference>
<organism evidence="2">
    <name type="scientific">marine sediment metagenome</name>
    <dbReference type="NCBI Taxonomy" id="412755"/>
    <lineage>
        <taxon>unclassified sequences</taxon>
        <taxon>metagenomes</taxon>
        <taxon>ecological metagenomes</taxon>
    </lineage>
</organism>
<sequence length="134" mass="14531">GEYANRIFKGKVTRTSKSIDQRARTLRVEVDLANDDRALVPGMYVQVAFNLKPTSFVHVPASALLFRTAGPQVAVIDNGTVKFKDVTIARDNGNFVELASGLSPGEKVALNISNQIAEGDRVTVRDESKTAEAK</sequence>
<dbReference type="GO" id="GO:0015562">
    <property type="term" value="F:efflux transmembrane transporter activity"/>
    <property type="evidence" value="ECO:0007669"/>
    <property type="project" value="TreeGrafter"/>
</dbReference>
<dbReference type="InterPro" id="IPR058792">
    <property type="entry name" value="Beta-barrel_RND_2"/>
</dbReference>
<evidence type="ECO:0000259" key="1">
    <source>
        <dbReference type="Pfam" id="PF25954"/>
    </source>
</evidence>
<dbReference type="SUPFAM" id="SSF111369">
    <property type="entry name" value="HlyD-like secretion proteins"/>
    <property type="match status" value="1"/>
</dbReference>